<dbReference type="PANTHER" id="PTHR24039:SF33">
    <property type="entry name" value="EGF-CONTAINING FIBULIN-LIKE EXTRACELLULAR MATRIX PROTEIN 1"/>
    <property type="match status" value="1"/>
</dbReference>
<evidence type="ECO:0000256" key="12">
    <source>
        <dbReference type="ARBA" id="ARBA00057836"/>
    </source>
</evidence>
<reference evidence="17 18" key="1">
    <citation type="submission" date="2020-10" db="EMBL/GenBank/DDBJ databases">
        <title>Chromosome-scale genome assembly of the Allis shad, Alosa alosa.</title>
        <authorList>
            <person name="Margot Z."/>
            <person name="Christophe K."/>
            <person name="Cabau C."/>
            <person name="Louis A."/>
            <person name="Berthelot C."/>
            <person name="Parey E."/>
            <person name="Roest Crollius H."/>
            <person name="Montfort J."/>
            <person name="Robinson-Rechavi M."/>
            <person name="Bucao C."/>
            <person name="Bouchez O."/>
            <person name="Gislard M."/>
            <person name="Lluch J."/>
            <person name="Milhes M."/>
            <person name="Lampietro C."/>
            <person name="Lopez Roques C."/>
            <person name="Donnadieu C."/>
            <person name="Braasch I."/>
            <person name="Desvignes T."/>
            <person name="Postlethwait J."/>
            <person name="Bobe J."/>
            <person name="Guiguen Y."/>
        </authorList>
    </citation>
    <scope>NUCLEOTIDE SEQUENCE [LARGE SCALE GENOMIC DNA]</scope>
    <source>
        <strain evidence="17">M-15738</strain>
        <tissue evidence="17">Blood</tissue>
    </source>
</reference>
<evidence type="ECO:0000256" key="9">
    <source>
        <dbReference type="ARBA" id="ARBA00022837"/>
    </source>
</evidence>
<dbReference type="GO" id="GO:0005509">
    <property type="term" value="F:calcium ion binding"/>
    <property type="evidence" value="ECO:0007669"/>
    <property type="project" value="InterPro"/>
</dbReference>
<dbReference type="FunFam" id="2.10.25.10:FF:000010">
    <property type="entry name" value="Pro-epidermal growth factor"/>
    <property type="match status" value="1"/>
</dbReference>
<dbReference type="GO" id="GO:0005576">
    <property type="term" value="C:extracellular region"/>
    <property type="evidence" value="ECO:0007669"/>
    <property type="project" value="InterPro"/>
</dbReference>
<evidence type="ECO:0000256" key="13">
    <source>
        <dbReference type="PROSITE-ProRule" id="PRU00076"/>
    </source>
</evidence>
<dbReference type="FunFam" id="2.10.25.10:FF:001228">
    <property type="entry name" value="Fibulin 1"/>
    <property type="match status" value="1"/>
</dbReference>
<feature type="domain" description="EGF-like" evidence="16">
    <location>
        <begin position="303"/>
        <end position="344"/>
    </location>
</feature>
<evidence type="ECO:0000256" key="3">
    <source>
        <dbReference type="ARBA" id="ARBA00021554"/>
    </source>
</evidence>
<feature type="domain" description="EGF-like" evidence="16">
    <location>
        <begin position="387"/>
        <end position="421"/>
    </location>
</feature>
<dbReference type="Pfam" id="PF22914">
    <property type="entry name" value="Fibulin_C"/>
    <property type="match status" value="1"/>
</dbReference>
<dbReference type="PROSITE" id="PS01178">
    <property type="entry name" value="ANAPHYLATOXIN_2"/>
    <property type="match status" value="2"/>
</dbReference>
<keyword evidence="11" id="KW-0325">Glycoprotein</keyword>
<evidence type="ECO:0000313" key="17">
    <source>
        <dbReference type="EMBL" id="KAG5267223.1"/>
    </source>
</evidence>
<sequence>MMCLWIIVFMSLCYALAGQGFRQPSVQGCCKDGRERAQERQDCTLLPVISRLTSCRIAQEQCCVAAMEDLFCSKGTHQATTYETCEMDFFSGNDVERRIAKTCCDCCMLGIEASREAQSCYLSISVNKHCQQVAKNCCVKLDNTPSQEEGTSENEQSRAPCENVNECLVGSSTCQQGEQCINTEGSFRCQRMASCGTGYELTDSNLCKDIDECLTGTHNCGPEFRCENKPGSFSCLPHSRCEKGYLQDAVGNCIDINECVTLESPCQPGQTCVNTLGSYTCERHRVTCSRGYHLNEDGSRCLDVDECKSSQPSCEGHGCVNLLGSFRCECQPGFIFNSINKVCEDINECRHYPGQLCAHKCENTPGSYQCSCDTGFRLDSDGRNCKDVNECENNPCNQECANVYGSYQCYCRLGYQLSDSDGVTCEDVNECVLTPGGKVCSYQCSNTMGSFECSCPATGYTLAPNGRSCQDVDECATGTHTCHASETCFNIQGGFRCLSFECPPNFRRIAENRCELLPCRGPRECLSLPLRISFYNLTFPTYLSVPADVFRMGPSNSTPEDNIQLAIVAGNEEGYFSAQKQGYGGVISLQRTLTQPRDFLLSVEMRLTRYSTASLYLAKIAVFVTHGQPVPPIRLP</sequence>
<keyword evidence="18" id="KW-1185">Reference proteome</keyword>
<dbReference type="FunFam" id="2.10.25.10:FF:000139">
    <property type="entry name" value="Fibulin-1"/>
    <property type="match status" value="1"/>
</dbReference>
<dbReference type="InterPro" id="IPR026823">
    <property type="entry name" value="cEGF"/>
</dbReference>
<feature type="domain" description="Anaphylatoxin-like" evidence="15">
    <location>
        <begin position="106"/>
        <end position="138"/>
    </location>
</feature>
<comment type="caution">
    <text evidence="17">The sequence shown here is derived from an EMBL/GenBank/DDBJ whole genome shotgun (WGS) entry which is preliminary data.</text>
</comment>
<keyword evidence="4" id="KW-0964">Secreted</keyword>
<dbReference type="PROSITE" id="PS01187">
    <property type="entry name" value="EGF_CA"/>
    <property type="match status" value="3"/>
</dbReference>
<dbReference type="PROSITE" id="PS01186">
    <property type="entry name" value="EGF_2"/>
    <property type="match status" value="2"/>
</dbReference>
<keyword evidence="6 13" id="KW-0245">EGF-like domain</keyword>
<dbReference type="InterPro" id="IPR049883">
    <property type="entry name" value="NOTCH1_EGF-like"/>
</dbReference>
<evidence type="ECO:0000313" key="18">
    <source>
        <dbReference type="Proteomes" id="UP000823561"/>
    </source>
</evidence>
<proteinExistence type="inferred from homology"/>
<keyword evidence="10" id="KW-1015">Disulfide bond</keyword>
<dbReference type="SMART" id="SM00181">
    <property type="entry name" value="EGF"/>
    <property type="match status" value="8"/>
</dbReference>
<dbReference type="SUPFAM" id="SSF57196">
    <property type="entry name" value="EGF/Laminin"/>
    <property type="match status" value="1"/>
</dbReference>
<dbReference type="SMART" id="SM00179">
    <property type="entry name" value="EGF_CA"/>
    <property type="match status" value="8"/>
</dbReference>
<evidence type="ECO:0000256" key="4">
    <source>
        <dbReference type="ARBA" id="ARBA00022525"/>
    </source>
</evidence>
<dbReference type="GO" id="GO:0030198">
    <property type="term" value="P:extracellular matrix organization"/>
    <property type="evidence" value="ECO:0007669"/>
    <property type="project" value="InterPro"/>
</dbReference>
<comment type="subcellular location">
    <subcellularLocation>
        <location evidence="1">Secreted</location>
        <location evidence="1">Extracellular space</location>
        <location evidence="1">Extracellular matrix</location>
    </subcellularLocation>
</comment>
<dbReference type="InterPro" id="IPR017048">
    <property type="entry name" value="Fibulin-1"/>
</dbReference>
<evidence type="ECO:0000256" key="6">
    <source>
        <dbReference type="ARBA" id="ARBA00022536"/>
    </source>
</evidence>
<evidence type="ECO:0000256" key="11">
    <source>
        <dbReference type="ARBA" id="ARBA00023180"/>
    </source>
</evidence>
<dbReference type="FunFam" id="2.10.25.10:FF:000078">
    <property type="entry name" value="Fibulin-1"/>
    <property type="match status" value="1"/>
</dbReference>
<keyword evidence="8" id="KW-0677">Repeat</keyword>
<dbReference type="Pfam" id="PF12662">
    <property type="entry name" value="cEGF"/>
    <property type="match status" value="2"/>
</dbReference>
<gene>
    <name evidence="17" type="ORF">AALO_G00219360</name>
</gene>
<dbReference type="InterPro" id="IPR055088">
    <property type="entry name" value="Fibulin_C"/>
</dbReference>
<comment type="similarity">
    <text evidence="2">Belongs to the fibulin family.</text>
</comment>
<evidence type="ECO:0000256" key="8">
    <source>
        <dbReference type="ARBA" id="ARBA00022737"/>
    </source>
</evidence>
<organism evidence="17 18">
    <name type="scientific">Alosa alosa</name>
    <name type="common">allis shad</name>
    <dbReference type="NCBI Taxonomy" id="278164"/>
    <lineage>
        <taxon>Eukaryota</taxon>
        <taxon>Metazoa</taxon>
        <taxon>Chordata</taxon>
        <taxon>Craniata</taxon>
        <taxon>Vertebrata</taxon>
        <taxon>Euteleostomi</taxon>
        <taxon>Actinopterygii</taxon>
        <taxon>Neopterygii</taxon>
        <taxon>Teleostei</taxon>
        <taxon>Clupei</taxon>
        <taxon>Clupeiformes</taxon>
        <taxon>Clupeoidei</taxon>
        <taxon>Clupeidae</taxon>
        <taxon>Alosa</taxon>
    </lineage>
</organism>
<dbReference type="InterPro" id="IPR000152">
    <property type="entry name" value="EGF-type_Asp/Asn_hydroxyl_site"/>
</dbReference>
<dbReference type="InterPro" id="IPR000742">
    <property type="entry name" value="EGF"/>
</dbReference>
<evidence type="ECO:0000256" key="2">
    <source>
        <dbReference type="ARBA" id="ARBA00006127"/>
    </source>
</evidence>
<evidence type="ECO:0000259" key="16">
    <source>
        <dbReference type="PROSITE" id="PS50026"/>
    </source>
</evidence>
<dbReference type="PIRSF" id="PIRSF036313">
    <property type="entry name" value="Fibulin-1"/>
    <property type="match status" value="1"/>
</dbReference>
<evidence type="ECO:0000256" key="10">
    <source>
        <dbReference type="ARBA" id="ARBA00023157"/>
    </source>
</evidence>
<keyword evidence="7 14" id="KW-0732">Signal</keyword>
<dbReference type="AlphaFoldDB" id="A0AAV6FWK2"/>
<dbReference type="GO" id="GO:0016504">
    <property type="term" value="F:peptidase activator activity"/>
    <property type="evidence" value="ECO:0007669"/>
    <property type="project" value="InterPro"/>
</dbReference>
<evidence type="ECO:0000256" key="1">
    <source>
        <dbReference type="ARBA" id="ARBA00004498"/>
    </source>
</evidence>
<evidence type="ECO:0000256" key="7">
    <source>
        <dbReference type="ARBA" id="ARBA00022729"/>
    </source>
</evidence>
<dbReference type="FunFam" id="2.10.25.10:FF:000104">
    <property type="entry name" value="Fibulin-1"/>
    <property type="match status" value="1"/>
</dbReference>
<dbReference type="InterPro" id="IPR001881">
    <property type="entry name" value="EGF-like_Ca-bd_dom"/>
</dbReference>
<evidence type="ECO:0000259" key="15">
    <source>
        <dbReference type="PROSITE" id="PS01178"/>
    </source>
</evidence>
<dbReference type="EMBL" id="JADWDJ010000017">
    <property type="protein sequence ID" value="KAG5267223.1"/>
    <property type="molecule type" value="Genomic_DNA"/>
</dbReference>
<protein>
    <recommendedName>
        <fullName evidence="3">Fibulin-1</fullName>
    </recommendedName>
</protein>
<dbReference type="InterPro" id="IPR018097">
    <property type="entry name" value="EGF_Ca-bd_CS"/>
</dbReference>
<dbReference type="InterPro" id="IPR000020">
    <property type="entry name" value="Anaphylatoxin/fibulin"/>
</dbReference>
<keyword evidence="9" id="KW-0106">Calcium</keyword>
<dbReference type="FunFam" id="2.10.25.10:FF:000038">
    <property type="entry name" value="Fibrillin 2"/>
    <property type="match status" value="2"/>
</dbReference>
<dbReference type="InterPro" id="IPR009030">
    <property type="entry name" value="Growth_fac_rcpt_cys_sf"/>
</dbReference>
<dbReference type="GO" id="GO:0071944">
    <property type="term" value="C:cell periphery"/>
    <property type="evidence" value="ECO:0007669"/>
    <property type="project" value="UniProtKB-ARBA"/>
</dbReference>
<evidence type="ECO:0000256" key="14">
    <source>
        <dbReference type="SAM" id="SignalP"/>
    </source>
</evidence>
<dbReference type="SUPFAM" id="SSF57184">
    <property type="entry name" value="Growth factor receptor domain"/>
    <property type="match status" value="2"/>
</dbReference>
<dbReference type="Gene3D" id="2.10.25.10">
    <property type="entry name" value="Laminin"/>
    <property type="match status" value="8"/>
</dbReference>
<feature type="domain" description="EGF-like" evidence="16">
    <location>
        <begin position="345"/>
        <end position="386"/>
    </location>
</feature>
<dbReference type="PANTHER" id="PTHR24039">
    <property type="entry name" value="FIBRILLIN-RELATED"/>
    <property type="match status" value="1"/>
</dbReference>
<comment type="caution">
    <text evidence="13">Lacks conserved residue(s) required for the propagation of feature annotation.</text>
</comment>
<dbReference type="FunFam" id="2.10.25.10:FF:000341">
    <property type="entry name" value="Fibulin 2"/>
    <property type="match status" value="1"/>
</dbReference>
<dbReference type="CDD" id="cd00054">
    <property type="entry name" value="EGF_CA"/>
    <property type="match status" value="3"/>
</dbReference>
<evidence type="ECO:0000256" key="5">
    <source>
        <dbReference type="ARBA" id="ARBA00022530"/>
    </source>
</evidence>
<dbReference type="PROSITE" id="PS00010">
    <property type="entry name" value="ASX_HYDROXYL"/>
    <property type="match status" value="3"/>
</dbReference>
<feature type="domain" description="Anaphylatoxin-like" evidence="15">
    <location>
        <begin position="29"/>
        <end position="63"/>
    </location>
</feature>
<dbReference type="GO" id="GO:0030855">
    <property type="term" value="P:epithelial cell differentiation"/>
    <property type="evidence" value="ECO:0007669"/>
    <property type="project" value="UniProtKB-ARBA"/>
</dbReference>
<dbReference type="Pfam" id="PF07645">
    <property type="entry name" value="EGF_CA"/>
    <property type="match status" value="5"/>
</dbReference>
<feature type="chain" id="PRO_5043641497" description="Fibulin-1" evidence="14">
    <location>
        <begin position="18"/>
        <end position="636"/>
    </location>
</feature>
<keyword evidence="5" id="KW-0272">Extracellular matrix</keyword>
<dbReference type="SMART" id="SM00104">
    <property type="entry name" value="ANATO"/>
    <property type="match status" value="2"/>
</dbReference>
<accession>A0AAV6FWK2</accession>
<comment type="function">
    <text evidence="12">Incorporated into fibronectin-containing matrix fibers. May play a role in cell adhesion and migration along protein fibers within the extracellular matrix (ECM). Could be important for certain developmental processes and contribute to the supramolecular organization of ECM architecture, in particular to those of basement membranes.</text>
</comment>
<dbReference type="Proteomes" id="UP000823561">
    <property type="component" value="Chromosome 17"/>
</dbReference>
<name>A0AAV6FWK2_9TELE</name>
<dbReference type="PROSITE" id="PS50026">
    <property type="entry name" value="EGF_3"/>
    <property type="match status" value="3"/>
</dbReference>
<feature type="signal peptide" evidence="14">
    <location>
        <begin position="1"/>
        <end position="17"/>
    </location>
</feature>